<dbReference type="InterPro" id="IPR011044">
    <property type="entry name" value="Quino_amine_DH_bsu"/>
</dbReference>
<accession>G4TQQ3</accession>
<keyword evidence="3" id="KW-1185">Reference proteome</keyword>
<dbReference type="SUPFAM" id="SSF82171">
    <property type="entry name" value="DPP6 N-terminal domain-like"/>
    <property type="match status" value="1"/>
</dbReference>
<dbReference type="PANTHER" id="PTHR13268">
    <property type="entry name" value="BREAST CARCINOMA AMPLIFIED SEQUENCE 3"/>
    <property type="match status" value="1"/>
</dbReference>
<gene>
    <name evidence="2" type="ORF">PIIN_07599</name>
</gene>
<feature type="compositionally biased region" description="Polar residues" evidence="1">
    <location>
        <begin position="360"/>
        <end position="371"/>
    </location>
</feature>
<dbReference type="InParanoid" id="G4TQQ3"/>
<proteinExistence type="predicted"/>
<dbReference type="InterPro" id="IPR045142">
    <property type="entry name" value="BCAS3-like"/>
</dbReference>
<dbReference type="SUPFAM" id="SSF50969">
    <property type="entry name" value="YVTN repeat-like/Quinoprotein amine dehydrogenase"/>
    <property type="match status" value="1"/>
</dbReference>
<dbReference type="Proteomes" id="UP000007148">
    <property type="component" value="Unassembled WGS sequence"/>
</dbReference>
<dbReference type="EMBL" id="CAFZ01000241">
    <property type="protein sequence ID" value="CCA73646.1"/>
    <property type="molecule type" value="Genomic_DNA"/>
</dbReference>
<organism evidence="2 3">
    <name type="scientific">Serendipita indica (strain DSM 11827)</name>
    <name type="common">Root endophyte fungus</name>
    <name type="synonym">Piriformospora indica</name>
    <dbReference type="NCBI Taxonomy" id="1109443"/>
    <lineage>
        <taxon>Eukaryota</taxon>
        <taxon>Fungi</taxon>
        <taxon>Dikarya</taxon>
        <taxon>Basidiomycota</taxon>
        <taxon>Agaricomycotina</taxon>
        <taxon>Agaricomycetes</taxon>
        <taxon>Sebacinales</taxon>
        <taxon>Serendipitaceae</taxon>
        <taxon>Serendipita</taxon>
    </lineage>
</organism>
<evidence type="ECO:0000313" key="2">
    <source>
        <dbReference type="EMBL" id="CCA73646.1"/>
    </source>
</evidence>
<feature type="compositionally biased region" description="Basic and acidic residues" evidence="1">
    <location>
        <begin position="17"/>
        <end position="26"/>
    </location>
</feature>
<dbReference type="eggNOG" id="KOG2109">
    <property type="taxonomic scope" value="Eukaryota"/>
</dbReference>
<feature type="region of interest" description="Disordered" evidence="1">
    <location>
        <begin position="818"/>
        <end position="838"/>
    </location>
</feature>
<dbReference type="HOGENOM" id="CLU_277732_0_0_1"/>
<feature type="compositionally biased region" description="Polar residues" evidence="1">
    <location>
        <begin position="380"/>
        <end position="391"/>
    </location>
</feature>
<name>G4TQQ3_SERID</name>
<dbReference type="GO" id="GO:0005737">
    <property type="term" value="C:cytoplasm"/>
    <property type="evidence" value="ECO:0007669"/>
    <property type="project" value="TreeGrafter"/>
</dbReference>
<dbReference type="InterPro" id="IPR015943">
    <property type="entry name" value="WD40/YVTN_repeat-like_dom_sf"/>
</dbReference>
<feature type="region of interest" description="Disordered" evidence="1">
    <location>
        <begin position="342"/>
        <end position="391"/>
    </location>
</feature>
<dbReference type="GO" id="GO:0042594">
    <property type="term" value="P:response to starvation"/>
    <property type="evidence" value="ECO:0007669"/>
    <property type="project" value="TreeGrafter"/>
</dbReference>
<reference evidence="2 3" key="1">
    <citation type="journal article" date="2011" name="PLoS Pathog.">
        <title>Endophytic Life Strategies Decoded by Genome and Transcriptome Analyses of the Mutualistic Root Symbiont Piriformospora indica.</title>
        <authorList>
            <person name="Zuccaro A."/>
            <person name="Lahrmann U."/>
            <person name="Guldener U."/>
            <person name="Langen G."/>
            <person name="Pfiffi S."/>
            <person name="Biedenkopf D."/>
            <person name="Wong P."/>
            <person name="Samans B."/>
            <person name="Grimm C."/>
            <person name="Basiewicz M."/>
            <person name="Murat C."/>
            <person name="Martin F."/>
            <person name="Kogel K.H."/>
        </authorList>
    </citation>
    <scope>NUCLEOTIDE SEQUENCE [LARGE SCALE GENOMIC DNA]</scope>
    <source>
        <strain evidence="2 3">DSM 11827</strain>
    </source>
</reference>
<evidence type="ECO:0000256" key="1">
    <source>
        <dbReference type="SAM" id="MobiDB-lite"/>
    </source>
</evidence>
<dbReference type="OrthoDB" id="25778at2759"/>
<comment type="caution">
    <text evidence="2">The sequence shown here is derived from an EMBL/GenBank/DDBJ whole genome shotgun (WGS) entry which is preliminary data.</text>
</comment>
<dbReference type="Gene3D" id="2.130.10.10">
    <property type="entry name" value="YVTN repeat-like/Quinoprotein amine dehydrogenase"/>
    <property type="match status" value="1"/>
</dbReference>
<dbReference type="GO" id="GO:0006914">
    <property type="term" value="P:autophagy"/>
    <property type="evidence" value="ECO:0007669"/>
    <property type="project" value="InterPro"/>
</dbReference>
<dbReference type="AlphaFoldDB" id="G4TQQ3"/>
<dbReference type="PANTHER" id="PTHR13268:SF0">
    <property type="entry name" value="BCAS3 MICROTUBULE ASSOCIATED CELL MIGRATION FACTOR"/>
    <property type="match status" value="1"/>
</dbReference>
<feature type="region of interest" description="Disordered" evidence="1">
    <location>
        <begin position="1"/>
        <end position="28"/>
    </location>
</feature>
<sequence length="1141" mass="123093">MSKSRRHVQNPPPIVHHSQEQTRESAVDNVRNHVVYPQLIEPKSRLEAVSNKVISILSSLASKQPAEPHTSPSSHDRINQSATYDVYASHPPSSIQEQSRTQVSWSRWTCLNKRYLLLVAYKHGGFHVWDLSKLDAAQEVLHLSSFGPVTSACVISGLSPPTESHKSDLLLLLTDVGAEANFTVYSLHTGDISKRISIPYASEVQANSRFAVVSTASAEAATDGKDSSALVVFDVARDFAFLYSIKQPNSLSTPIFALSSSRMLAFASSTALSQPLAPSNTAAYPPVSSDMSRIDMRSAQGSALSSSLAFVSGGMLTGARLLGSGVAEGMRIGMNAVGYSGSKSRPVSGEYHPSDAYSRSAPNTQSALSSQRHYRRASGQIRSAVSGPGTSQNPGAGCWIIVLDLQPLSSASIEKPGQEMSVSRSFIAKSPPLTRFDFDQPADAKPWTVAEAYYQLPQPLLPTASKGSPISTPNRVHSRVTSQEDLGDLGNLSPVTFMSWNRRGNMIAVGGRDSTGVQVYQVRRNVDQRRRRSHADVEDDKPEGDLLPIYDLQRGLTTATIDSITWSNDGLWNAFTSERGTIRGWTEESGMTAHGFADLYAVDPDGGPPVALAHVVGQTRDGSVRADSHSIRLQAVSRLRQPYTESLVPEKNEDTVAGDLDIADQTSGPRIPASITFLDRAASTSSRRIPFQSTDTSVEGSPSSGFQDILVFNPASGHVLLWRCSLEAYTESESRSDLRAMERTSSVVQNHDNDVGRASPSTSAPLSSVLSGVSRMTGFGNAAVSRLVGSKGSGRLIGSSSVVARWDLQRDEEWPEIRTDKVADTTSSKPTRSKTGDLSFAELSPLPTRSTRLSRPIYMSHQFQFGALSTDYHALVRRLDLNPPFESLSFRKDSVIVRTGEGFTDYERQSVVPSDFDSEANFLGSDGRIFDLGDSPILGGQLGLATEHMPFPSSLTSTSSMKSRPLTRQSFDDVLTSAMDSKLQLDASYSPVGSPSDIGSPGHVIPMLPNGRPGSAGSSIGSGLDAVVRGTARVGKDVLSGITGVRSPRLMPAKRASTDLLKFDEAEEMFIVDDLDGHGEFLEPSKALTPIKHEESVATIGPGAQWVDCHRWISPALERSGDYMDRSARYLCPGSRGRGKV</sequence>
<evidence type="ECO:0000313" key="3">
    <source>
        <dbReference type="Proteomes" id="UP000007148"/>
    </source>
</evidence>
<protein>
    <submittedName>
        <fullName evidence="2">Uncharacterized protein</fullName>
    </submittedName>
</protein>